<dbReference type="Gene3D" id="3.80.10.10">
    <property type="entry name" value="Ribonuclease Inhibitor"/>
    <property type="match status" value="4"/>
</dbReference>
<reference evidence="5" key="2">
    <citation type="submission" date="2025-09" db="UniProtKB">
        <authorList>
            <consortium name="Ensembl"/>
        </authorList>
    </citation>
    <scope>IDENTIFICATION</scope>
</reference>
<dbReference type="FunFam" id="3.80.10.10:FF:001164">
    <property type="entry name" value="GH01279p"/>
    <property type="match status" value="1"/>
</dbReference>
<keyword evidence="3" id="KW-0812">Transmembrane</keyword>
<evidence type="ECO:0000313" key="5">
    <source>
        <dbReference type="Ensembl" id="ENSCPRP00005012821.1"/>
    </source>
</evidence>
<dbReference type="Pfam" id="PF00560">
    <property type="entry name" value="LRR_1"/>
    <property type="match status" value="2"/>
</dbReference>
<dbReference type="PROSITE" id="PS51257">
    <property type="entry name" value="PROKAR_LIPOPROTEIN"/>
    <property type="match status" value="1"/>
</dbReference>
<evidence type="ECO:0000313" key="6">
    <source>
        <dbReference type="Proteomes" id="UP000594220"/>
    </source>
</evidence>
<dbReference type="Proteomes" id="UP000594220">
    <property type="component" value="Unplaced"/>
</dbReference>
<organism evidence="5 6">
    <name type="scientific">Crocodylus porosus</name>
    <name type="common">Saltwater crocodile</name>
    <name type="synonym">Estuarine crocodile</name>
    <dbReference type="NCBI Taxonomy" id="8502"/>
    <lineage>
        <taxon>Eukaryota</taxon>
        <taxon>Metazoa</taxon>
        <taxon>Chordata</taxon>
        <taxon>Craniata</taxon>
        <taxon>Vertebrata</taxon>
        <taxon>Euteleostomi</taxon>
        <taxon>Archelosauria</taxon>
        <taxon>Archosauria</taxon>
        <taxon>Crocodylia</taxon>
        <taxon>Longirostres</taxon>
        <taxon>Crocodylidae</taxon>
        <taxon>Crocodylus</taxon>
    </lineage>
</organism>
<dbReference type="Ensembl" id="ENSCPRT00005015094.1">
    <property type="protein sequence ID" value="ENSCPRP00005012821.1"/>
    <property type="gene ID" value="ENSCPRG00005009107.1"/>
</dbReference>
<dbReference type="SUPFAM" id="SSF52058">
    <property type="entry name" value="L domain-like"/>
    <property type="match status" value="1"/>
</dbReference>
<protein>
    <recommendedName>
        <fullName evidence="7">Leucine rich repeat containing 32</fullName>
    </recommendedName>
</protein>
<dbReference type="OMA" id="HANWRLM"/>
<evidence type="ECO:0000256" key="1">
    <source>
        <dbReference type="ARBA" id="ARBA00022614"/>
    </source>
</evidence>
<feature type="signal peptide" evidence="4">
    <location>
        <begin position="1"/>
        <end position="19"/>
    </location>
</feature>
<evidence type="ECO:0000256" key="3">
    <source>
        <dbReference type="SAM" id="Phobius"/>
    </source>
</evidence>
<dbReference type="AlphaFoldDB" id="A0A7M4EPQ8"/>
<sequence>MSIPSRNSLTLFSLTLGLAAFLPSPSGILVSCQGLGLHTFPEELGPGVKQLDLSNNFIHNLTETCTSQFRQLEHLNIRFNQLETVSEMALAHLTHLHTLLLAANNLDRNYFSNGRAFRWLRSLETLDLSANNLDSDMAAWYFSNLTSLKKLDLSWNEMTRLPGDVFQGMLNLREINLNNNLIMEIEEGAFEPLVGLKVVHLAMNSLHCISGFSLTQLQVLNLSYNALEFFASEQGEEIYQLQVLDLSHNSLIYFPKLPKVHHLTHLNLSNNAIISLAPNSTTTAEFTLRHEKTVRPNVSLDVYNIAASLAKVTDLDLSNNQLSLFPFTFFHNLSSLQNLNMAMNCLQDMTMESSHGDIESNKPVVMQGPVLSVWSLDLQSNSIHSLPRWFFDMMPKLETIDLGSNKVLMEHNSVHKVKCTSFCSISHLKHLSLRRNNIVKLYPDMFNQTSLVSLDLSENEGLSMPKGSLDSLEFSLQKLSLRRNQMDNYMTELPCLKMLEIVDLSDNKLSHLPPGLVCSPLEHLDIRSNYLQDLEKPATVHWSSSLRYLFVAGNPFSCCALNWLDVLQAASVSMLDLNETLCSYQDQNRTLSVKITSNPRHLCPGQRKTSFLAVLLLVMVLCFLFLTSGIYHLKKHRKLQKYLGFRSNRVDPIPCHLDREKKTQQIPADSVTKV</sequence>
<feature type="chain" id="PRO_5029497389" description="Leucine rich repeat containing 32" evidence="4">
    <location>
        <begin position="20"/>
        <end position="674"/>
    </location>
</feature>
<dbReference type="SMART" id="SM00369">
    <property type="entry name" value="LRR_TYP"/>
    <property type="match status" value="11"/>
</dbReference>
<evidence type="ECO:0000256" key="2">
    <source>
        <dbReference type="ARBA" id="ARBA00022737"/>
    </source>
</evidence>
<keyword evidence="4" id="KW-0732">Signal</keyword>
<dbReference type="PANTHER" id="PTHR45617:SF170">
    <property type="entry name" value="MIP14966P"/>
    <property type="match status" value="1"/>
</dbReference>
<reference evidence="5" key="1">
    <citation type="submission" date="2025-08" db="UniProtKB">
        <authorList>
            <consortium name="Ensembl"/>
        </authorList>
    </citation>
    <scope>IDENTIFICATION</scope>
</reference>
<evidence type="ECO:0008006" key="7">
    <source>
        <dbReference type="Google" id="ProtNLM"/>
    </source>
</evidence>
<dbReference type="InterPro" id="IPR032675">
    <property type="entry name" value="LRR_dom_sf"/>
</dbReference>
<keyword evidence="2" id="KW-0677">Repeat</keyword>
<keyword evidence="3" id="KW-0472">Membrane</keyword>
<proteinExistence type="predicted"/>
<dbReference type="GeneTree" id="ENSGT00940000164773"/>
<evidence type="ECO:0000256" key="4">
    <source>
        <dbReference type="SAM" id="SignalP"/>
    </source>
</evidence>
<dbReference type="PROSITE" id="PS51450">
    <property type="entry name" value="LRR"/>
    <property type="match status" value="4"/>
</dbReference>
<accession>A0A7M4EPQ8</accession>
<feature type="transmembrane region" description="Helical" evidence="3">
    <location>
        <begin position="611"/>
        <end position="633"/>
    </location>
</feature>
<dbReference type="Pfam" id="PF13855">
    <property type="entry name" value="LRR_8"/>
    <property type="match status" value="3"/>
</dbReference>
<dbReference type="InterPro" id="IPR003591">
    <property type="entry name" value="Leu-rich_rpt_typical-subtyp"/>
</dbReference>
<name>A0A7M4EPQ8_CROPO</name>
<dbReference type="InterPro" id="IPR001611">
    <property type="entry name" value="Leu-rich_rpt"/>
</dbReference>
<keyword evidence="1" id="KW-0433">Leucine-rich repeat</keyword>
<keyword evidence="6" id="KW-1185">Reference proteome</keyword>
<dbReference type="PRINTS" id="PR00019">
    <property type="entry name" value="LEURICHRPT"/>
</dbReference>
<keyword evidence="3" id="KW-1133">Transmembrane helix</keyword>
<dbReference type="PANTHER" id="PTHR45617">
    <property type="entry name" value="LEUCINE RICH REPEAT FAMILY PROTEIN"/>
    <property type="match status" value="1"/>
</dbReference>